<organism evidence="1 2">
    <name type="scientific">Duncaniella muris</name>
    <dbReference type="NCBI Taxonomy" id="2094150"/>
    <lineage>
        <taxon>Bacteria</taxon>
        <taxon>Pseudomonadati</taxon>
        <taxon>Bacteroidota</taxon>
        <taxon>Bacteroidia</taxon>
        <taxon>Bacteroidales</taxon>
        <taxon>Muribaculaceae</taxon>
        <taxon>Duncaniella</taxon>
    </lineage>
</organism>
<sequence length="245" mass="27927">MNITEFIDTWKEALASDITPGKREILQRFFKTGPGQYGEGDIFLGNTVPAIRKVSRLMSDAPLEAVEAMLSSPVHDHRLSALLVLVERYRRNRKDPSARREIIDFYLSHTSGINNWDLVDLSAPKILGEYVCQSGQPDLLETLSHSENLWEQRIAIVSTFTLLKNGITLPTVSIATRYLTHTHDLIHKATGWMLREMGKRGNEPLLLQFLDRHAAVMPRTMLRYAIEKLPAPLRKHYLDLKSTVK</sequence>
<evidence type="ECO:0000313" key="1">
    <source>
        <dbReference type="EMBL" id="PWB02952.1"/>
    </source>
</evidence>
<dbReference type="EMBL" id="PUEC01000008">
    <property type="protein sequence ID" value="PWB02952.1"/>
    <property type="molecule type" value="Genomic_DNA"/>
</dbReference>
<reference evidence="2" key="1">
    <citation type="submission" date="2018-02" db="EMBL/GenBank/DDBJ databases">
        <authorList>
            <person name="Clavel T."/>
            <person name="Strowig T."/>
        </authorList>
    </citation>
    <scope>NUCLEOTIDE SEQUENCE [LARGE SCALE GENOMIC DNA]</scope>
    <source>
        <strain evidence="2">DSM 103720</strain>
    </source>
</reference>
<dbReference type="PANTHER" id="PTHR34070:SF1">
    <property type="entry name" value="DNA ALKYLATION REPAIR PROTEIN"/>
    <property type="match status" value="1"/>
</dbReference>
<protein>
    <submittedName>
        <fullName evidence="1">DNA alkylation repair protein</fullName>
    </submittedName>
</protein>
<dbReference type="InterPro" id="IPR016024">
    <property type="entry name" value="ARM-type_fold"/>
</dbReference>
<evidence type="ECO:0000313" key="2">
    <source>
        <dbReference type="Proteomes" id="UP000244905"/>
    </source>
</evidence>
<dbReference type="SUPFAM" id="SSF48371">
    <property type="entry name" value="ARM repeat"/>
    <property type="match status" value="1"/>
</dbReference>
<dbReference type="GeneID" id="82525653"/>
<accession>A0A2V1IPI9</accession>
<name>A0A2V1IPI9_9BACT</name>
<dbReference type="Proteomes" id="UP000244905">
    <property type="component" value="Unassembled WGS sequence"/>
</dbReference>
<dbReference type="RefSeq" id="WP_107031802.1">
    <property type="nucleotide sequence ID" value="NZ_CARSQY010000047.1"/>
</dbReference>
<dbReference type="Pfam" id="PF08713">
    <property type="entry name" value="DNA_alkylation"/>
    <property type="match status" value="1"/>
</dbReference>
<comment type="caution">
    <text evidence="1">The sequence shown here is derived from an EMBL/GenBank/DDBJ whole genome shotgun (WGS) entry which is preliminary data.</text>
</comment>
<dbReference type="Gene3D" id="1.25.10.90">
    <property type="match status" value="1"/>
</dbReference>
<dbReference type="CDD" id="cd06561">
    <property type="entry name" value="AlkD_like"/>
    <property type="match status" value="1"/>
</dbReference>
<gene>
    <name evidence="1" type="ORF">C5O23_04750</name>
</gene>
<proteinExistence type="predicted"/>
<dbReference type="AlphaFoldDB" id="A0A2V1IPI9"/>
<dbReference type="InterPro" id="IPR014825">
    <property type="entry name" value="DNA_alkylation"/>
</dbReference>
<keyword evidence="2" id="KW-1185">Reference proteome</keyword>
<dbReference type="PANTHER" id="PTHR34070">
    <property type="entry name" value="ARMADILLO-TYPE FOLD"/>
    <property type="match status" value="1"/>
</dbReference>